<sequence>MIPDTIPSNPYVTVASTISYLYRTEGAGVFFSDLVPTLICVTRYTYHHGDVCYPRVDCASALLTFIQHRISFNLTALYHNNRFVYNQ</sequence>
<reference evidence="1 2" key="1">
    <citation type="submission" date="2014-04" db="EMBL/GenBank/DDBJ databases">
        <title>Evolutionary Origins and Diversification of the Mycorrhizal Mutualists.</title>
        <authorList>
            <consortium name="DOE Joint Genome Institute"/>
            <consortium name="Mycorrhizal Genomics Consortium"/>
            <person name="Kohler A."/>
            <person name="Kuo A."/>
            <person name="Nagy L.G."/>
            <person name="Floudas D."/>
            <person name="Copeland A."/>
            <person name="Barry K.W."/>
            <person name="Cichocki N."/>
            <person name="Veneault-Fourrey C."/>
            <person name="LaButti K."/>
            <person name="Lindquist E.A."/>
            <person name="Lipzen A."/>
            <person name="Lundell T."/>
            <person name="Morin E."/>
            <person name="Murat C."/>
            <person name="Riley R."/>
            <person name="Ohm R."/>
            <person name="Sun H."/>
            <person name="Tunlid A."/>
            <person name="Henrissat B."/>
            <person name="Grigoriev I.V."/>
            <person name="Hibbett D.S."/>
            <person name="Martin F."/>
        </authorList>
    </citation>
    <scope>NUCLEOTIDE SEQUENCE [LARGE SCALE GENOMIC DNA]</scope>
    <source>
        <strain evidence="1 2">Koide BX008</strain>
    </source>
</reference>
<accession>A0A0C2T291</accession>
<dbReference type="InParanoid" id="A0A0C2T291"/>
<evidence type="ECO:0000313" key="2">
    <source>
        <dbReference type="Proteomes" id="UP000054549"/>
    </source>
</evidence>
<dbReference type="AlphaFoldDB" id="A0A0C2T291"/>
<evidence type="ECO:0000313" key="1">
    <source>
        <dbReference type="EMBL" id="KIL60584.1"/>
    </source>
</evidence>
<dbReference type="EMBL" id="KN818296">
    <property type="protein sequence ID" value="KIL60584.1"/>
    <property type="molecule type" value="Genomic_DNA"/>
</dbReference>
<protein>
    <submittedName>
        <fullName evidence="1">Uncharacterized protein</fullName>
    </submittedName>
</protein>
<name>A0A0C2T291_AMAMK</name>
<dbReference type="Proteomes" id="UP000054549">
    <property type="component" value="Unassembled WGS sequence"/>
</dbReference>
<dbReference type="HOGENOM" id="CLU_2482887_0_0_1"/>
<gene>
    <name evidence="1" type="ORF">M378DRAFT_167954</name>
</gene>
<keyword evidence="2" id="KW-1185">Reference proteome</keyword>
<organism evidence="1 2">
    <name type="scientific">Amanita muscaria (strain Koide BX008)</name>
    <dbReference type="NCBI Taxonomy" id="946122"/>
    <lineage>
        <taxon>Eukaryota</taxon>
        <taxon>Fungi</taxon>
        <taxon>Dikarya</taxon>
        <taxon>Basidiomycota</taxon>
        <taxon>Agaricomycotina</taxon>
        <taxon>Agaricomycetes</taxon>
        <taxon>Agaricomycetidae</taxon>
        <taxon>Agaricales</taxon>
        <taxon>Pluteineae</taxon>
        <taxon>Amanitaceae</taxon>
        <taxon>Amanita</taxon>
    </lineage>
</organism>
<proteinExistence type="predicted"/>